<dbReference type="EMBL" id="KE162880">
    <property type="protein sequence ID" value="EPQ09979.1"/>
    <property type="molecule type" value="Genomic_DNA"/>
</dbReference>
<dbReference type="GO" id="GO:0000977">
    <property type="term" value="F:RNA polymerase II transcription regulatory region sequence-specific DNA binding"/>
    <property type="evidence" value="ECO:0007669"/>
    <property type="project" value="TreeGrafter"/>
</dbReference>
<comment type="subcellular location">
    <subcellularLocation>
        <location evidence="1 2 3">Nucleus</location>
    </subcellularLocation>
</comment>
<proteinExistence type="predicted"/>
<dbReference type="Gene3D" id="1.10.10.60">
    <property type="entry name" value="Homeodomain-like"/>
    <property type="match status" value="1"/>
</dbReference>
<name>S7MZF6_MYOBR</name>
<dbReference type="SUPFAM" id="SSF46689">
    <property type="entry name" value="Homeodomain-like"/>
    <property type="match status" value="1"/>
</dbReference>
<dbReference type="Proteomes" id="UP000052978">
    <property type="component" value="Unassembled WGS sequence"/>
</dbReference>
<organism evidence="6 7">
    <name type="scientific">Myotis brandtii</name>
    <name type="common">Brandt's bat</name>
    <dbReference type="NCBI Taxonomy" id="109478"/>
    <lineage>
        <taxon>Eukaryota</taxon>
        <taxon>Metazoa</taxon>
        <taxon>Chordata</taxon>
        <taxon>Craniata</taxon>
        <taxon>Vertebrata</taxon>
        <taxon>Euteleostomi</taxon>
        <taxon>Mammalia</taxon>
        <taxon>Eutheria</taxon>
        <taxon>Laurasiatheria</taxon>
        <taxon>Chiroptera</taxon>
        <taxon>Yangochiroptera</taxon>
        <taxon>Vespertilionidae</taxon>
        <taxon>Myotis</taxon>
    </lineage>
</organism>
<dbReference type="Pfam" id="PF00046">
    <property type="entry name" value="Homeodomain"/>
    <property type="match status" value="1"/>
</dbReference>
<keyword evidence="7" id="KW-1185">Reference proteome</keyword>
<gene>
    <name evidence="6" type="ORF">D623_10027683</name>
</gene>
<evidence type="ECO:0000256" key="1">
    <source>
        <dbReference type="ARBA" id="ARBA00004123"/>
    </source>
</evidence>
<evidence type="ECO:0000256" key="3">
    <source>
        <dbReference type="RuleBase" id="RU000682"/>
    </source>
</evidence>
<protein>
    <submittedName>
        <fullName evidence="6">Homeobox protein ESX1</fullName>
    </submittedName>
</protein>
<dbReference type="SMART" id="SM00389">
    <property type="entry name" value="HOX"/>
    <property type="match status" value="1"/>
</dbReference>
<dbReference type="GO" id="GO:0000981">
    <property type="term" value="F:DNA-binding transcription factor activity, RNA polymerase II-specific"/>
    <property type="evidence" value="ECO:0007669"/>
    <property type="project" value="TreeGrafter"/>
</dbReference>
<feature type="region of interest" description="Disordered" evidence="4">
    <location>
        <begin position="82"/>
        <end position="170"/>
    </location>
</feature>
<feature type="domain" description="Homeobox" evidence="5">
    <location>
        <begin position="171"/>
        <end position="231"/>
    </location>
</feature>
<keyword evidence="2 3" id="KW-0371">Homeobox</keyword>
<feature type="DNA-binding region" description="Homeobox" evidence="2">
    <location>
        <begin position="173"/>
        <end position="232"/>
    </location>
</feature>
<dbReference type="CDD" id="cd00086">
    <property type="entry name" value="homeodomain"/>
    <property type="match status" value="1"/>
</dbReference>
<dbReference type="GO" id="GO:0005634">
    <property type="term" value="C:nucleus"/>
    <property type="evidence" value="ECO:0007669"/>
    <property type="project" value="UniProtKB-SubCell"/>
</dbReference>
<evidence type="ECO:0000256" key="2">
    <source>
        <dbReference type="PROSITE-ProRule" id="PRU00108"/>
    </source>
</evidence>
<evidence type="ECO:0000313" key="6">
    <source>
        <dbReference type="EMBL" id="EPQ09979.1"/>
    </source>
</evidence>
<evidence type="ECO:0000313" key="7">
    <source>
        <dbReference type="Proteomes" id="UP000052978"/>
    </source>
</evidence>
<dbReference type="PROSITE" id="PS50071">
    <property type="entry name" value="HOMEOBOX_2"/>
    <property type="match status" value="1"/>
</dbReference>
<dbReference type="InterPro" id="IPR050649">
    <property type="entry name" value="Paired_Homeobox_TFs"/>
</dbReference>
<reference evidence="6 7" key="1">
    <citation type="journal article" date="2013" name="Nat. Commun.">
        <title>Genome analysis reveals insights into physiology and longevity of the Brandt's bat Myotis brandtii.</title>
        <authorList>
            <person name="Seim I."/>
            <person name="Fang X."/>
            <person name="Xiong Z."/>
            <person name="Lobanov A.V."/>
            <person name="Huang Z."/>
            <person name="Ma S."/>
            <person name="Feng Y."/>
            <person name="Turanov A.A."/>
            <person name="Zhu Y."/>
            <person name="Lenz T.L."/>
            <person name="Gerashchenko M.V."/>
            <person name="Fan D."/>
            <person name="Hee Yim S."/>
            <person name="Yao X."/>
            <person name="Jordan D."/>
            <person name="Xiong Y."/>
            <person name="Ma Y."/>
            <person name="Lyapunov A.N."/>
            <person name="Chen G."/>
            <person name="Kulakova O.I."/>
            <person name="Sun Y."/>
            <person name="Lee S.G."/>
            <person name="Bronson R.T."/>
            <person name="Moskalev A.A."/>
            <person name="Sunyaev S.R."/>
            <person name="Zhang G."/>
            <person name="Krogh A."/>
            <person name="Wang J."/>
            <person name="Gladyshev V.N."/>
        </authorList>
    </citation>
    <scope>NUCLEOTIDE SEQUENCE [LARGE SCALE GENOMIC DNA]</scope>
</reference>
<feature type="compositionally biased region" description="Gly residues" evidence="4">
    <location>
        <begin position="129"/>
        <end position="149"/>
    </location>
</feature>
<keyword evidence="2 3" id="KW-0539">Nucleus</keyword>
<keyword evidence="2 3" id="KW-0238">DNA-binding</keyword>
<sequence length="236" mass="25741">MRSYLGSSYCDASYRNLGADEELHGECLESEKPFCELEERDFPGRDVGRVLRGSRHHSSTAAPCRRQPTTVGANTLVTPFCLHPSLDVPPTETGGDQGGTGSEPERGAAAQNYLGGGEPRLLNNEARRGGGGGDGEGVGGGQGVAGGGQEFQQQQLEPAPRAEAGPQVAERNPRRYRTVFTALQLQELEYLFRHCQYPDIFAREQIAGRLNLTAKKVQVDLCGRWLEQDNRFHVSE</sequence>
<evidence type="ECO:0000259" key="5">
    <source>
        <dbReference type="PROSITE" id="PS50071"/>
    </source>
</evidence>
<dbReference type="PANTHER" id="PTHR24329:SF545">
    <property type="entry name" value="HOMEOBOX PROTEIN ESX1"/>
    <property type="match status" value="1"/>
</dbReference>
<evidence type="ECO:0000256" key="4">
    <source>
        <dbReference type="SAM" id="MobiDB-lite"/>
    </source>
</evidence>
<accession>S7MZF6</accession>
<dbReference type="PANTHER" id="PTHR24329">
    <property type="entry name" value="HOMEOBOX PROTEIN ARISTALESS"/>
    <property type="match status" value="1"/>
</dbReference>
<dbReference type="InterPro" id="IPR009057">
    <property type="entry name" value="Homeodomain-like_sf"/>
</dbReference>
<dbReference type="AlphaFoldDB" id="S7MZF6"/>
<dbReference type="InterPro" id="IPR001356">
    <property type="entry name" value="HD"/>
</dbReference>
<dbReference type="eggNOG" id="KOG0490">
    <property type="taxonomic scope" value="Eukaryota"/>
</dbReference>